<dbReference type="AlphaFoldDB" id="A0A6B2FWY3"/>
<feature type="domain" description="Protein kinase" evidence="7">
    <location>
        <begin position="20"/>
        <end position="110"/>
    </location>
</feature>
<dbReference type="SUPFAM" id="SSF56112">
    <property type="entry name" value="Protein kinase-like (PK-like)"/>
    <property type="match status" value="1"/>
</dbReference>
<evidence type="ECO:0000256" key="4">
    <source>
        <dbReference type="ARBA" id="ARBA00022741"/>
    </source>
</evidence>
<evidence type="ECO:0000256" key="6">
    <source>
        <dbReference type="ARBA" id="ARBA00022840"/>
    </source>
</evidence>
<dbReference type="PROSITE" id="PS50011">
    <property type="entry name" value="PROTEIN_KINASE_DOM"/>
    <property type="match status" value="1"/>
</dbReference>
<dbReference type="InterPro" id="IPR001245">
    <property type="entry name" value="Ser-Thr/Tyr_kinase_cat_dom"/>
</dbReference>
<proteinExistence type="inferred from homology"/>
<dbReference type="PANTHER" id="PTHR24057:SF0">
    <property type="entry name" value="PROTEIN KINASE SHAGGY-RELATED"/>
    <property type="match status" value="1"/>
</dbReference>
<protein>
    <submittedName>
        <fullName evidence="8">Glycogen synthase kinase-3 (Trinotate prediction)</fullName>
    </submittedName>
</protein>
<dbReference type="GO" id="GO:0030424">
    <property type="term" value="C:axon"/>
    <property type="evidence" value="ECO:0007669"/>
    <property type="project" value="TreeGrafter"/>
</dbReference>
<dbReference type="Gene3D" id="3.30.200.20">
    <property type="entry name" value="Phosphorylase Kinase, domain 1"/>
    <property type="match status" value="1"/>
</dbReference>
<reference evidence="8" key="1">
    <citation type="submission" date="2018-11" db="EMBL/GenBank/DDBJ databases">
        <title>Myxobolus squamalis genome and transcriptome.</title>
        <authorList>
            <person name="Yahalomi D."/>
            <person name="Atkinson S.D."/>
            <person name="Neuhof M."/>
            <person name="Chang E.S."/>
            <person name="Philippe H."/>
            <person name="Cartwright P."/>
            <person name="Bartholomew J.L."/>
            <person name="Huchon D."/>
        </authorList>
    </citation>
    <scope>NUCLEOTIDE SEQUENCE</scope>
    <source>
        <strain evidence="8">71B08</strain>
        <tissue evidence="8">Whole</tissue>
    </source>
</reference>
<comment type="similarity">
    <text evidence="1">Belongs to the protein kinase superfamily. CMGC Ser/Thr protein kinase family. GSK-3 subfamily.</text>
</comment>
<evidence type="ECO:0000259" key="7">
    <source>
        <dbReference type="PROSITE" id="PS50011"/>
    </source>
</evidence>
<dbReference type="PANTHER" id="PTHR24057">
    <property type="entry name" value="GLYCOGEN SYNTHASE KINASE-3 ALPHA"/>
    <property type="match status" value="1"/>
</dbReference>
<dbReference type="GO" id="GO:0007165">
    <property type="term" value="P:signal transduction"/>
    <property type="evidence" value="ECO:0007669"/>
    <property type="project" value="TreeGrafter"/>
</dbReference>
<keyword evidence="3" id="KW-0808">Transferase</keyword>
<keyword evidence="4" id="KW-0547">Nucleotide-binding</keyword>
<dbReference type="InterPro" id="IPR050591">
    <property type="entry name" value="GSK-3"/>
</dbReference>
<dbReference type="GO" id="GO:0005524">
    <property type="term" value="F:ATP binding"/>
    <property type="evidence" value="ECO:0007669"/>
    <property type="project" value="UniProtKB-KW"/>
</dbReference>
<dbReference type="GO" id="GO:0090090">
    <property type="term" value="P:negative regulation of canonical Wnt signaling pathway"/>
    <property type="evidence" value="ECO:0007669"/>
    <property type="project" value="TreeGrafter"/>
</dbReference>
<dbReference type="GO" id="GO:0004674">
    <property type="term" value="F:protein serine/threonine kinase activity"/>
    <property type="evidence" value="ECO:0007669"/>
    <property type="project" value="UniProtKB-KW"/>
</dbReference>
<dbReference type="GO" id="GO:0005634">
    <property type="term" value="C:nucleus"/>
    <property type="evidence" value="ECO:0007669"/>
    <property type="project" value="TreeGrafter"/>
</dbReference>
<dbReference type="EMBL" id="GHBR01000446">
    <property type="protein sequence ID" value="NDJ96008.1"/>
    <property type="molecule type" value="Transcribed_RNA"/>
</dbReference>
<sequence>MEILALECSGGITREVRLEITRQECIGQGTFGKVHKALISILKEKNGNTDKSEKNMVAIKQIRQKSHTAQRELNILRQLNHPNIVTLKYYFFAEETVQSFIFSINSPSAT</sequence>
<dbReference type="GO" id="GO:0070507">
    <property type="term" value="P:regulation of microtubule cytoskeleton organization"/>
    <property type="evidence" value="ECO:0007669"/>
    <property type="project" value="TreeGrafter"/>
</dbReference>
<dbReference type="InterPro" id="IPR000719">
    <property type="entry name" value="Prot_kinase_dom"/>
</dbReference>
<keyword evidence="5 8" id="KW-0418">Kinase</keyword>
<dbReference type="InterPro" id="IPR011009">
    <property type="entry name" value="Kinase-like_dom_sf"/>
</dbReference>
<evidence type="ECO:0000256" key="1">
    <source>
        <dbReference type="ARBA" id="ARBA00005527"/>
    </source>
</evidence>
<evidence type="ECO:0000313" key="8">
    <source>
        <dbReference type="EMBL" id="NDJ96008.1"/>
    </source>
</evidence>
<evidence type="ECO:0000256" key="3">
    <source>
        <dbReference type="ARBA" id="ARBA00022679"/>
    </source>
</evidence>
<evidence type="ECO:0000256" key="5">
    <source>
        <dbReference type="ARBA" id="ARBA00022777"/>
    </source>
</evidence>
<dbReference type="GO" id="GO:0005829">
    <property type="term" value="C:cytosol"/>
    <property type="evidence" value="ECO:0007669"/>
    <property type="project" value="TreeGrafter"/>
</dbReference>
<keyword evidence="2" id="KW-0723">Serine/threonine-protein kinase</keyword>
<accession>A0A6B2FWY3</accession>
<organism evidence="8">
    <name type="scientific">Myxobolus squamalis</name>
    <name type="common">Myxosporean</name>
    <dbReference type="NCBI Taxonomy" id="59785"/>
    <lineage>
        <taxon>Eukaryota</taxon>
        <taxon>Metazoa</taxon>
        <taxon>Cnidaria</taxon>
        <taxon>Myxozoa</taxon>
        <taxon>Myxosporea</taxon>
        <taxon>Bivalvulida</taxon>
        <taxon>Platysporina</taxon>
        <taxon>Myxobolidae</taxon>
        <taxon>Myxobolus</taxon>
    </lineage>
</organism>
<dbReference type="Pfam" id="PF07714">
    <property type="entry name" value="PK_Tyr_Ser-Thr"/>
    <property type="match status" value="1"/>
</dbReference>
<keyword evidence="6" id="KW-0067">ATP-binding</keyword>
<name>A0A6B2FWY3_MYXSQ</name>
<evidence type="ECO:0000256" key="2">
    <source>
        <dbReference type="ARBA" id="ARBA00022527"/>
    </source>
</evidence>
<dbReference type="GO" id="GO:0030154">
    <property type="term" value="P:cell differentiation"/>
    <property type="evidence" value="ECO:0007669"/>
    <property type="project" value="TreeGrafter"/>
</dbReference>
<dbReference type="GO" id="GO:0032436">
    <property type="term" value="P:positive regulation of proteasomal ubiquitin-dependent protein catabolic process"/>
    <property type="evidence" value="ECO:0007669"/>
    <property type="project" value="TreeGrafter"/>
</dbReference>